<dbReference type="AlphaFoldDB" id="A0ABD0PHH7"/>
<feature type="region of interest" description="Disordered" evidence="1">
    <location>
        <begin position="40"/>
        <end position="85"/>
    </location>
</feature>
<name>A0ABD0PHH7_CIRMR</name>
<sequence>MHDVAGRALWPRHFLGRVNRPSILARSRLGAVHVWTAGPAALNPSTHPSWTHKDPSVHAQGRDQSPKERRVRHFNSGGDEASFTS</sequence>
<comment type="caution">
    <text evidence="2">The sequence shown here is derived from an EMBL/GenBank/DDBJ whole genome shotgun (WGS) entry which is preliminary data.</text>
</comment>
<gene>
    <name evidence="2" type="ORF">M9458_029481</name>
</gene>
<evidence type="ECO:0000256" key="1">
    <source>
        <dbReference type="SAM" id="MobiDB-lite"/>
    </source>
</evidence>
<organism evidence="2 3">
    <name type="scientific">Cirrhinus mrigala</name>
    <name type="common">Mrigala</name>
    <dbReference type="NCBI Taxonomy" id="683832"/>
    <lineage>
        <taxon>Eukaryota</taxon>
        <taxon>Metazoa</taxon>
        <taxon>Chordata</taxon>
        <taxon>Craniata</taxon>
        <taxon>Vertebrata</taxon>
        <taxon>Euteleostomi</taxon>
        <taxon>Actinopterygii</taxon>
        <taxon>Neopterygii</taxon>
        <taxon>Teleostei</taxon>
        <taxon>Ostariophysi</taxon>
        <taxon>Cypriniformes</taxon>
        <taxon>Cyprinidae</taxon>
        <taxon>Labeoninae</taxon>
        <taxon>Labeonini</taxon>
        <taxon>Cirrhinus</taxon>
    </lineage>
</organism>
<protein>
    <submittedName>
        <fullName evidence="2">Uncharacterized protein</fullName>
    </submittedName>
</protein>
<proteinExistence type="predicted"/>
<evidence type="ECO:0000313" key="2">
    <source>
        <dbReference type="EMBL" id="KAL0173513.1"/>
    </source>
</evidence>
<keyword evidence="3" id="KW-1185">Reference proteome</keyword>
<feature type="compositionally biased region" description="Basic and acidic residues" evidence="1">
    <location>
        <begin position="51"/>
        <end position="68"/>
    </location>
</feature>
<reference evidence="2 3" key="1">
    <citation type="submission" date="2024-05" db="EMBL/GenBank/DDBJ databases">
        <title>Genome sequencing and assembly of Indian major carp, Cirrhinus mrigala (Hamilton, 1822).</title>
        <authorList>
            <person name="Mohindra V."/>
            <person name="Chowdhury L.M."/>
            <person name="Lal K."/>
            <person name="Jena J.K."/>
        </authorList>
    </citation>
    <scope>NUCLEOTIDE SEQUENCE [LARGE SCALE GENOMIC DNA]</scope>
    <source>
        <strain evidence="2">CM1030</strain>
        <tissue evidence="2">Blood</tissue>
    </source>
</reference>
<dbReference type="EMBL" id="JAMKFB020000015">
    <property type="protein sequence ID" value="KAL0173513.1"/>
    <property type="molecule type" value="Genomic_DNA"/>
</dbReference>
<evidence type="ECO:0000313" key="3">
    <source>
        <dbReference type="Proteomes" id="UP001529510"/>
    </source>
</evidence>
<dbReference type="Proteomes" id="UP001529510">
    <property type="component" value="Unassembled WGS sequence"/>
</dbReference>
<feature type="non-terminal residue" evidence="2">
    <location>
        <position position="85"/>
    </location>
</feature>
<accession>A0ABD0PHH7</accession>